<evidence type="ECO:0000313" key="3">
    <source>
        <dbReference type="Proteomes" id="UP000009891"/>
    </source>
</evidence>
<organism evidence="2 3">
    <name type="scientific">Veillonella seminalis ACS-216-V-Col6b</name>
    <dbReference type="NCBI Taxonomy" id="883156"/>
    <lineage>
        <taxon>Bacteria</taxon>
        <taxon>Bacillati</taxon>
        <taxon>Bacillota</taxon>
        <taxon>Negativicutes</taxon>
        <taxon>Veillonellales</taxon>
        <taxon>Veillonellaceae</taxon>
        <taxon>Veillonella</taxon>
    </lineage>
</organism>
<protein>
    <submittedName>
        <fullName evidence="2">Uncharacterized protein</fullName>
    </submittedName>
</protein>
<sequence length="132" mass="14948">MDPIINPWLIYSISFVDKLEMLVNFIVGFLLIVGILGSVYFLGELSDSYDRRKLFNEEGKFKAEIKKGLKWYFIAFVISITLCLLIPGRTTYISMIMANQVTPDSISGATTFTAEQLDKILKVVVDNINNVK</sequence>
<feature type="transmembrane region" description="Helical" evidence="1">
    <location>
        <begin position="69"/>
        <end position="87"/>
    </location>
</feature>
<dbReference type="STRING" id="883156.HMPREF9282_00534"/>
<feature type="transmembrane region" description="Helical" evidence="1">
    <location>
        <begin position="21"/>
        <end position="43"/>
    </location>
</feature>
<comment type="caution">
    <text evidence="2">The sequence shown here is derived from an EMBL/GenBank/DDBJ whole genome shotgun (WGS) entry which is preliminary data.</text>
</comment>
<keyword evidence="1" id="KW-0812">Transmembrane</keyword>
<dbReference type="PATRIC" id="fig|883156.3.peg.525"/>
<dbReference type="HOGENOM" id="CLU_1916188_0_0_9"/>
<reference evidence="2 3" key="1">
    <citation type="submission" date="2012-09" db="EMBL/GenBank/DDBJ databases">
        <title>The Genome Sequence of Veillonella ratti ACS-216-V-COL6B.</title>
        <authorList>
            <consortium name="The Broad Institute Genome Sequencing Platform"/>
            <person name="Earl A."/>
            <person name="Ward D."/>
            <person name="Feldgarden M."/>
            <person name="Gevers D."/>
            <person name="Saerens B."/>
            <person name="Vaneechoutte M."/>
            <person name="Walker B."/>
            <person name="Young S.K."/>
            <person name="Zeng Q."/>
            <person name="Gargeya S."/>
            <person name="Fitzgerald M."/>
            <person name="Haas B."/>
            <person name="Abouelleil A."/>
            <person name="Alvarado L."/>
            <person name="Arachchi H.M."/>
            <person name="Berlin A."/>
            <person name="Chapman S.B."/>
            <person name="Goldberg J."/>
            <person name="Griggs A."/>
            <person name="Gujja S."/>
            <person name="Hansen M."/>
            <person name="Howarth C."/>
            <person name="Imamovic A."/>
            <person name="Larimer J."/>
            <person name="McCowen C."/>
            <person name="Montmayeur A."/>
            <person name="Murphy C."/>
            <person name="Neiman D."/>
            <person name="Pearson M."/>
            <person name="Priest M."/>
            <person name="Roberts A."/>
            <person name="Saif S."/>
            <person name="Shea T."/>
            <person name="Sisk P."/>
            <person name="Sykes S."/>
            <person name="Wortman J."/>
            <person name="Nusbaum C."/>
            <person name="Birren B."/>
        </authorList>
    </citation>
    <scope>NUCLEOTIDE SEQUENCE [LARGE SCALE GENOMIC DNA]</scope>
    <source>
        <strain evidence="2 3">ACS-216-V-Col6b</strain>
    </source>
</reference>
<gene>
    <name evidence="2" type="ORF">HMPREF9282_00534</name>
</gene>
<dbReference type="Proteomes" id="UP000009891">
    <property type="component" value="Unassembled WGS sequence"/>
</dbReference>
<accession>K9DIV8</accession>
<dbReference type="EMBL" id="AHAF01000003">
    <property type="protein sequence ID" value="EKU78737.1"/>
    <property type="molecule type" value="Genomic_DNA"/>
</dbReference>
<keyword evidence="1" id="KW-1133">Transmembrane helix</keyword>
<evidence type="ECO:0000313" key="2">
    <source>
        <dbReference type="EMBL" id="EKU78737.1"/>
    </source>
</evidence>
<dbReference type="RefSeq" id="WP_006555434.1">
    <property type="nucleotide sequence ID" value="NZ_JH992936.1"/>
</dbReference>
<proteinExistence type="predicted"/>
<dbReference type="AlphaFoldDB" id="K9DIV8"/>
<keyword evidence="3" id="KW-1185">Reference proteome</keyword>
<name>K9DIV8_9FIRM</name>
<keyword evidence="1" id="KW-0472">Membrane</keyword>
<evidence type="ECO:0000256" key="1">
    <source>
        <dbReference type="SAM" id="Phobius"/>
    </source>
</evidence>